<reference evidence="2" key="1">
    <citation type="submission" date="2023-07" db="EMBL/GenBank/DDBJ databases">
        <title>A collection of bacterial strains from the Burkholderia cepacia Research Laboratory and Repository.</title>
        <authorList>
            <person name="Lipuma J."/>
            <person name="Spilker T."/>
            <person name="Caverly L."/>
        </authorList>
    </citation>
    <scope>NUCLEOTIDE SEQUENCE</scope>
    <source>
        <strain evidence="2">AU44979</strain>
    </source>
</reference>
<dbReference type="AlphaFoldDB" id="A0AAP4VEB9"/>
<dbReference type="InterPro" id="IPR017853">
    <property type="entry name" value="GH"/>
</dbReference>
<feature type="domain" description="Rv2525c-like glycoside hydrolase-like" evidence="1">
    <location>
        <begin position="17"/>
        <end position="175"/>
    </location>
</feature>
<evidence type="ECO:0000313" key="2">
    <source>
        <dbReference type="EMBL" id="MDN7563593.1"/>
    </source>
</evidence>
<organism evidence="2 3">
    <name type="scientific">Burkholderia contaminans</name>
    <dbReference type="NCBI Taxonomy" id="488447"/>
    <lineage>
        <taxon>Bacteria</taxon>
        <taxon>Pseudomonadati</taxon>
        <taxon>Pseudomonadota</taxon>
        <taxon>Betaproteobacteria</taxon>
        <taxon>Burkholderiales</taxon>
        <taxon>Burkholderiaceae</taxon>
        <taxon>Burkholderia</taxon>
        <taxon>Burkholderia cepacia complex</taxon>
    </lineage>
</organism>
<evidence type="ECO:0000259" key="1">
    <source>
        <dbReference type="Pfam" id="PF08924"/>
    </source>
</evidence>
<dbReference type="EMBL" id="JAUJQS010000002">
    <property type="protein sequence ID" value="MDN7563593.1"/>
    <property type="molecule type" value="Genomic_DNA"/>
</dbReference>
<dbReference type="Proteomes" id="UP001172109">
    <property type="component" value="Unassembled WGS sequence"/>
</dbReference>
<protein>
    <submittedName>
        <fullName evidence="2">DUF1906 domain-containing protein</fullName>
    </submittedName>
</protein>
<gene>
    <name evidence="2" type="ORF">QZM56_03645</name>
</gene>
<dbReference type="Gene3D" id="3.20.20.80">
    <property type="entry name" value="Glycosidases"/>
    <property type="match status" value="1"/>
</dbReference>
<evidence type="ECO:0000313" key="3">
    <source>
        <dbReference type="Proteomes" id="UP001172109"/>
    </source>
</evidence>
<sequence length="213" mass="21970">MPKGLDTTQNCSPYAASIRAQGYDFIGRYLSKSTWKVINAPEASAISAAGLSLILVYEDGSTSASYFSNSRGQSDGQRAATQAAALSAPSKTALYFAVDYDASSADINGCITDYFNGVAQGLATAETDNGCPPYAIGAYGSGSTCLALAQAGLVQYTWLAQSRGWSGYDPNHLWSIVQGMPSTVGALSVDPDVAIGNNYGAIPPVGPAQVVGI</sequence>
<dbReference type="InterPro" id="IPR015020">
    <property type="entry name" value="Rv2525c-like_Glyco_Hydro-like"/>
</dbReference>
<dbReference type="RefSeq" id="WP_105817146.1">
    <property type="nucleotide sequence ID" value="NZ_CADEUY010000002.1"/>
</dbReference>
<comment type="caution">
    <text evidence="2">The sequence shown here is derived from an EMBL/GenBank/DDBJ whole genome shotgun (WGS) entry which is preliminary data.</text>
</comment>
<proteinExistence type="predicted"/>
<name>A0AAP4VEB9_9BURK</name>
<accession>A0AAP4VEB9</accession>
<dbReference type="SUPFAM" id="SSF51445">
    <property type="entry name" value="(Trans)glycosidases"/>
    <property type="match status" value="1"/>
</dbReference>
<dbReference type="Pfam" id="PF08924">
    <property type="entry name" value="Rv2525c_GlyHyd-like"/>
    <property type="match status" value="1"/>
</dbReference>